<evidence type="ECO:0000313" key="2">
    <source>
        <dbReference type="EMBL" id="XFO70184.1"/>
    </source>
</evidence>
<dbReference type="SMART" id="SM00966">
    <property type="entry name" value="SpoVT_AbrB"/>
    <property type="match status" value="1"/>
</dbReference>
<dbReference type="InterPro" id="IPR007159">
    <property type="entry name" value="SpoVT-AbrB_dom"/>
</dbReference>
<name>A0ABZ3IWI2_SPOA4</name>
<dbReference type="SUPFAM" id="SSF89447">
    <property type="entry name" value="AbrB/MazE/MraZ-like"/>
    <property type="match status" value="1"/>
</dbReference>
<accession>A0ABZ3IWI2</accession>
<dbReference type="RefSeq" id="WP_093796999.1">
    <property type="nucleotide sequence ID" value="NZ_CP155571.1"/>
</dbReference>
<evidence type="ECO:0000313" key="3">
    <source>
        <dbReference type="Proteomes" id="UP000216052"/>
    </source>
</evidence>
<proteinExistence type="predicted"/>
<gene>
    <name evidence="2" type="ORF">SPACI_001720</name>
</gene>
<dbReference type="Pfam" id="PF04014">
    <property type="entry name" value="MazE_antitoxin"/>
    <property type="match status" value="1"/>
</dbReference>
<keyword evidence="3" id="KW-1185">Reference proteome</keyword>
<dbReference type="Proteomes" id="UP000216052">
    <property type="component" value="Chromosome"/>
</dbReference>
<protein>
    <recommendedName>
        <fullName evidence="1">SpoVT-AbrB domain-containing protein</fullName>
    </recommendedName>
</protein>
<feature type="domain" description="SpoVT-AbrB" evidence="1">
    <location>
        <begin position="6"/>
        <end position="49"/>
    </location>
</feature>
<dbReference type="Gene3D" id="2.10.260.10">
    <property type="match status" value="1"/>
</dbReference>
<sequence>MKADVIKIGNSKGIRLPASILKQCGIDKKVEIEIRHNNIILRPVKQPREGWSAAFKEMSKRGDDQLLIPEIDVEILEEWDK</sequence>
<dbReference type="InterPro" id="IPR037914">
    <property type="entry name" value="SpoVT-AbrB_sf"/>
</dbReference>
<organism evidence="2 3">
    <name type="scientific">Sporomusa acidovorans (strain ATCC 49682 / DSM 3132 / Mol)</name>
    <dbReference type="NCBI Taxonomy" id="1123286"/>
    <lineage>
        <taxon>Bacteria</taxon>
        <taxon>Bacillati</taxon>
        <taxon>Bacillota</taxon>
        <taxon>Negativicutes</taxon>
        <taxon>Selenomonadales</taxon>
        <taxon>Sporomusaceae</taxon>
        <taxon>Sporomusa</taxon>
    </lineage>
</organism>
<reference evidence="2" key="1">
    <citation type="submission" date="2024-05" db="EMBL/GenBank/DDBJ databases">
        <title>Isolation and characterization of Sporomusa carbonis sp. nov., a carboxydotrophic hydrogenogen in the genus of Sporomusa isolated from a charcoal burning pile.</title>
        <authorList>
            <person name="Boeer T."/>
            <person name="Rosenbaum F."/>
            <person name="Eysell L."/>
            <person name="Mueller V."/>
            <person name="Daniel R."/>
            <person name="Poehlein A."/>
        </authorList>
    </citation>
    <scope>NUCLEOTIDE SEQUENCE [LARGE SCALE GENOMIC DNA]</scope>
    <source>
        <strain evidence="2">DSM 3132</strain>
    </source>
</reference>
<evidence type="ECO:0000259" key="1">
    <source>
        <dbReference type="SMART" id="SM00966"/>
    </source>
</evidence>
<dbReference type="EMBL" id="CP155571">
    <property type="protein sequence ID" value="XFO70184.1"/>
    <property type="molecule type" value="Genomic_DNA"/>
</dbReference>